<evidence type="ECO:0000256" key="1">
    <source>
        <dbReference type="SAM" id="MobiDB-lite"/>
    </source>
</evidence>
<protein>
    <submittedName>
        <fullName evidence="3">Uncharacterized protein</fullName>
    </submittedName>
</protein>
<evidence type="ECO:0000313" key="4">
    <source>
        <dbReference type="Proteomes" id="UP001324287"/>
    </source>
</evidence>
<feature type="region of interest" description="Disordered" evidence="1">
    <location>
        <begin position="1"/>
        <end position="26"/>
    </location>
</feature>
<keyword evidence="4" id="KW-1185">Reference proteome</keyword>
<reference evidence="3 4" key="1">
    <citation type="submission" date="2023-12" db="EMBL/GenBank/DDBJ databases">
        <title>Blastococcus brunescens sp. nov., an actonobacterium isolated from sandstone collected in sahara desert.</title>
        <authorList>
            <person name="Gtari M."/>
            <person name="Ghodhbane F."/>
        </authorList>
    </citation>
    <scope>NUCLEOTIDE SEQUENCE [LARGE SCALE GENOMIC DNA]</scope>
    <source>
        <strain evidence="3 4">BMG 8361</strain>
    </source>
</reference>
<evidence type="ECO:0000313" key="3">
    <source>
        <dbReference type="EMBL" id="WRL65883.1"/>
    </source>
</evidence>
<feature type="compositionally biased region" description="Basic and acidic residues" evidence="1">
    <location>
        <begin position="1"/>
        <end position="13"/>
    </location>
</feature>
<evidence type="ECO:0000256" key="2">
    <source>
        <dbReference type="SAM" id="Phobius"/>
    </source>
</evidence>
<gene>
    <name evidence="3" type="ORF">U6N30_10190</name>
</gene>
<accession>A0ABZ1B7U6</accession>
<keyword evidence="2" id="KW-0812">Transmembrane</keyword>
<organism evidence="3 4">
    <name type="scientific">Blastococcus brunescens</name>
    <dbReference type="NCBI Taxonomy" id="1564165"/>
    <lineage>
        <taxon>Bacteria</taxon>
        <taxon>Bacillati</taxon>
        <taxon>Actinomycetota</taxon>
        <taxon>Actinomycetes</taxon>
        <taxon>Geodermatophilales</taxon>
        <taxon>Geodermatophilaceae</taxon>
        <taxon>Blastococcus</taxon>
    </lineage>
</organism>
<sequence length="197" mass="20049">MTDREAGRPRAPREGTGASAPAGSTPRWVTVGLPALALVVAFGVAGVVLADGSPVPGVPTGGVPSMSAPAPPSELEGEWVGKATPTRCAGFDDEACSGTRSITLTVECSGNRCAVTPFAPRYGSPPLQFVDGVHRASGPVPADAAPTCGGAPTSSALWRLELVVRDGRLGGSYQESTVQGFDCGATGVEWQVLFDRE</sequence>
<dbReference type="RefSeq" id="WP_324277200.1">
    <property type="nucleotide sequence ID" value="NZ_CP141261.1"/>
</dbReference>
<dbReference type="EMBL" id="CP141261">
    <property type="protein sequence ID" value="WRL65883.1"/>
    <property type="molecule type" value="Genomic_DNA"/>
</dbReference>
<keyword evidence="2" id="KW-1133">Transmembrane helix</keyword>
<dbReference type="Proteomes" id="UP001324287">
    <property type="component" value="Chromosome"/>
</dbReference>
<proteinExistence type="predicted"/>
<name>A0ABZ1B7U6_9ACTN</name>
<feature type="transmembrane region" description="Helical" evidence="2">
    <location>
        <begin position="28"/>
        <end position="50"/>
    </location>
</feature>
<keyword evidence="2" id="KW-0472">Membrane</keyword>